<gene>
    <name evidence="3" type="ORF">CRH09_25095</name>
</gene>
<keyword evidence="1" id="KW-0560">Oxidoreductase</keyword>
<evidence type="ECO:0000313" key="4">
    <source>
        <dbReference type="Proteomes" id="UP000221961"/>
    </source>
</evidence>
<dbReference type="GeneID" id="88360619"/>
<organism evidence="3 4">
    <name type="scientific">Nocardia terpenica</name>
    <dbReference type="NCBI Taxonomy" id="455432"/>
    <lineage>
        <taxon>Bacteria</taxon>
        <taxon>Bacillati</taxon>
        <taxon>Actinomycetota</taxon>
        <taxon>Actinomycetes</taxon>
        <taxon>Mycobacteriales</taxon>
        <taxon>Nocardiaceae</taxon>
        <taxon>Nocardia</taxon>
    </lineage>
</organism>
<dbReference type="Gene3D" id="2.30.110.10">
    <property type="entry name" value="Electron Transport, Fmn-binding Protein, Chain A"/>
    <property type="match status" value="1"/>
</dbReference>
<dbReference type="GO" id="GO:0070967">
    <property type="term" value="F:coenzyme F420 binding"/>
    <property type="evidence" value="ECO:0007669"/>
    <property type="project" value="TreeGrafter"/>
</dbReference>
<evidence type="ECO:0000256" key="1">
    <source>
        <dbReference type="ARBA" id="ARBA00023002"/>
    </source>
</evidence>
<dbReference type="EMBL" id="CP023778">
    <property type="protein sequence ID" value="ATL68970.1"/>
    <property type="molecule type" value="Genomic_DNA"/>
</dbReference>
<accession>A0A291RNT6</accession>
<dbReference type="SUPFAM" id="SSF50475">
    <property type="entry name" value="FMN-binding split barrel"/>
    <property type="match status" value="1"/>
</dbReference>
<evidence type="ECO:0000259" key="2">
    <source>
        <dbReference type="Pfam" id="PF01243"/>
    </source>
</evidence>
<dbReference type="InterPro" id="IPR012349">
    <property type="entry name" value="Split_barrel_FMN-bd"/>
</dbReference>
<dbReference type="KEGG" id="ntp:CRH09_25095"/>
<protein>
    <submittedName>
        <fullName evidence="3">Pyridoxamine 5-phosphate oxidase</fullName>
    </submittedName>
</protein>
<feature type="domain" description="Pyridoxamine 5'-phosphate oxidase N-terminal" evidence="2">
    <location>
        <begin position="17"/>
        <end position="95"/>
    </location>
</feature>
<reference evidence="3 4" key="1">
    <citation type="submission" date="2017-10" db="EMBL/GenBank/DDBJ databases">
        <title>Comparative genomics between pathogenic Norcardia.</title>
        <authorList>
            <person name="Zeng L."/>
        </authorList>
    </citation>
    <scope>NUCLEOTIDE SEQUENCE [LARGE SCALE GENOMIC DNA]</scope>
    <source>
        <strain evidence="3 4">NC_YFY_NT001</strain>
    </source>
</reference>
<dbReference type="Pfam" id="PF01243">
    <property type="entry name" value="PNPOx_N"/>
    <property type="match status" value="1"/>
</dbReference>
<evidence type="ECO:0000313" key="3">
    <source>
        <dbReference type="EMBL" id="ATL68970.1"/>
    </source>
</evidence>
<dbReference type="GO" id="GO:0016627">
    <property type="term" value="F:oxidoreductase activity, acting on the CH-CH group of donors"/>
    <property type="evidence" value="ECO:0007669"/>
    <property type="project" value="TreeGrafter"/>
</dbReference>
<dbReference type="InterPro" id="IPR011576">
    <property type="entry name" value="Pyridox_Oxase_N"/>
</dbReference>
<name>A0A291RNT6_9NOCA</name>
<dbReference type="InterPro" id="IPR052019">
    <property type="entry name" value="F420H2_bilvrd_red/Heme_oxyg"/>
</dbReference>
<proteinExistence type="predicted"/>
<dbReference type="PANTHER" id="PTHR35176">
    <property type="entry name" value="HEME OXYGENASE HI_0854-RELATED"/>
    <property type="match status" value="1"/>
</dbReference>
<dbReference type="Proteomes" id="UP000221961">
    <property type="component" value="Chromosome"/>
</dbReference>
<dbReference type="AlphaFoldDB" id="A0A291RNT6"/>
<sequence length="151" mass="16635">MSAWRDIELAAPEFARRVRALFDAHRHKTIATVRADGSPRISGIEAVFEDGELVFGSMPNARKGADLRRDPRFALHSATVDPVEGAEAQWPGEAKISGRAIAAGPMAAGPDGDRFRADIVEVVHTHLDAEATLLVVEWWTPTRGLRRMERE</sequence>
<dbReference type="PANTHER" id="PTHR35176:SF6">
    <property type="entry name" value="HEME OXYGENASE HI_0854-RELATED"/>
    <property type="match status" value="1"/>
</dbReference>
<dbReference type="GO" id="GO:0005829">
    <property type="term" value="C:cytosol"/>
    <property type="evidence" value="ECO:0007669"/>
    <property type="project" value="TreeGrafter"/>
</dbReference>
<dbReference type="RefSeq" id="WP_098696020.1">
    <property type="nucleotide sequence ID" value="NZ_CP023778.1"/>
</dbReference>